<name>A0AC59YBT4_RANTA</name>
<evidence type="ECO:0000313" key="1">
    <source>
        <dbReference type="EMBL" id="CAM9543729.1"/>
    </source>
</evidence>
<protein>
    <submittedName>
        <fullName evidence="1">Uncharacterized protein</fullName>
    </submittedName>
</protein>
<evidence type="ECO:0000313" key="2">
    <source>
        <dbReference type="Proteomes" id="UP001162501"/>
    </source>
</evidence>
<accession>A0AC59YBT4</accession>
<feature type="non-terminal residue" evidence="1">
    <location>
        <position position="1"/>
    </location>
</feature>
<sequence length="80" mass="8569">AAFFLLPLRRPSGEAGLGSLQQMCVWLQAAVMDRGNFPSKSAAVLAVARDIHYIPAGERSFSRAPQDGAMPLTRGVGKQK</sequence>
<dbReference type="Proteomes" id="UP001162501">
    <property type="component" value="Chromosome 12"/>
</dbReference>
<reference evidence="1" key="2">
    <citation type="submission" date="2025-03" db="EMBL/GenBank/DDBJ databases">
        <authorList>
            <consortium name="ELIXIR-Norway"/>
            <consortium name="Elixir Norway"/>
        </authorList>
    </citation>
    <scope>NUCLEOTIDE SEQUENCE</scope>
</reference>
<gene>
    <name evidence="1" type="ORF">MRATA1EN22A_LOCUS4005</name>
</gene>
<proteinExistence type="predicted"/>
<organism evidence="1 2">
    <name type="scientific">Rangifer tarandus platyrhynchus</name>
    <name type="common">Svalbard reindeer</name>
    <dbReference type="NCBI Taxonomy" id="3082113"/>
    <lineage>
        <taxon>Eukaryota</taxon>
        <taxon>Metazoa</taxon>
        <taxon>Chordata</taxon>
        <taxon>Craniata</taxon>
        <taxon>Vertebrata</taxon>
        <taxon>Euteleostomi</taxon>
        <taxon>Mammalia</taxon>
        <taxon>Eutheria</taxon>
        <taxon>Laurasiatheria</taxon>
        <taxon>Artiodactyla</taxon>
        <taxon>Ruminantia</taxon>
        <taxon>Pecora</taxon>
        <taxon>Cervidae</taxon>
        <taxon>Odocoileinae</taxon>
        <taxon>Rangifer</taxon>
    </lineage>
</organism>
<dbReference type="EMBL" id="OX596096">
    <property type="protein sequence ID" value="CAM9543729.1"/>
    <property type="molecule type" value="Genomic_DNA"/>
</dbReference>
<reference evidence="1" key="1">
    <citation type="submission" date="2023-05" db="EMBL/GenBank/DDBJ databases">
        <authorList>
            <consortium name="ELIXIR-Norway"/>
        </authorList>
    </citation>
    <scope>NUCLEOTIDE SEQUENCE</scope>
</reference>